<keyword evidence="6" id="KW-1185">Reference proteome</keyword>
<dbReference type="InterPro" id="IPR036693">
    <property type="entry name" value="TF_LuxR_autoind-bd_dom_sf"/>
</dbReference>
<gene>
    <name evidence="5" type="ORF">ACFOSS_06415</name>
</gene>
<dbReference type="PANTHER" id="PTHR44688:SF16">
    <property type="entry name" value="DNA-BINDING TRANSCRIPTIONAL ACTIVATOR DEVR_DOSR"/>
    <property type="match status" value="1"/>
</dbReference>
<dbReference type="PROSITE" id="PS50043">
    <property type="entry name" value="HTH_LUXR_2"/>
    <property type="match status" value="1"/>
</dbReference>
<evidence type="ECO:0000256" key="1">
    <source>
        <dbReference type="ARBA" id="ARBA00023015"/>
    </source>
</evidence>
<dbReference type="CDD" id="cd06170">
    <property type="entry name" value="LuxR_C_like"/>
    <property type="match status" value="1"/>
</dbReference>
<organism evidence="5 6">
    <name type="scientific">Pseudaeromonas sharmana</name>
    <dbReference type="NCBI Taxonomy" id="328412"/>
    <lineage>
        <taxon>Bacteria</taxon>
        <taxon>Pseudomonadati</taxon>
        <taxon>Pseudomonadota</taxon>
        <taxon>Gammaproteobacteria</taxon>
        <taxon>Aeromonadales</taxon>
        <taxon>Aeromonadaceae</taxon>
        <taxon>Pseudaeromonas</taxon>
    </lineage>
</organism>
<evidence type="ECO:0000256" key="2">
    <source>
        <dbReference type="ARBA" id="ARBA00023125"/>
    </source>
</evidence>
<dbReference type="SUPFAM" id="SSF46894">
    <property type="entry name" value="C-terminal effector domain of the bipartite response regulators"/>
    <property type="match status" value="1"/>
</dbReference>
<comment type="caution">
    <text evidence="5">The sequence shown here is derived from an EMBL/GenBank/DDBJ whole genome shotgun (WGS) entry which is preliminary data.</text>
</comment>
<dbReference type="InterPro" id="IPR016032">
    <property type="entry name" value="Sig_transdc_resp-reg_C-effctor"/>
</dbReference>
<keyword evidence="1" id="KW-0805">Transcription regulation</keyword>
<dbReference type="Pfam" id="PF03472">
    <property type="entry name" value="Autoind_bind"/>
    <property type="match status" value="1"/>
</dbReference>
<protein>
    <submittedName>
        <fullName evidence="5">Autoinducer binding domain-containing protein</fullName>
    </submittedName>
</protein>
<keyword evidence="3" id="KW-0804">Transcription</keyword>
<feature type="domain" description="HTH luxR-type" evidence="4">
    <location>
        <begin position="176"/>
        <end position="241"/>
    </location>
</feature>
<dbReference type="InterPro" id="IPR036388">
    <property type="entry name" value="WH-like_DNA-bd_sf"/>
</dbReference>
<dbReference type="InterPro" id="IPR005143">
    <property type="entry name" value="TF_LuxR_autoind-bd_dom"/>
</dbReference>
<dbReference type="RefSeq" id="WP_377151337.1">
    <property type="nucleotide sequence ID" value="NZ_JBHSAF010000005.1"/>
</dbReference>
<evidence type="ECO:0000313" key="5">
    <source>
        <dbReference type="EMBL" id="MFC3913101.1"/>
    </source>
</evidence>
<name>A0ABV8CML6_9GAMM</name>
<dbReference type="InterPro" id="IPR000792">
    <property type="entry name" value="Tscrpt_reg_LuxR_C"/>
</dbReference>
<dbReference type="PRINTS" id="PR00038">
    <property type="entry name" value="HTHLUXR"/>
</dbReference>
<keyword evidence="2" id="KW-0238">DNA-binding</keyword>
<evidence type="ECO:0000256" key="3">
    <source>
        <dbReference type="ARBA" id="ARBA00023163"/>
    </source>
</evidence>
<proteinExistence type="predicted"/>
<evidence type="ECO:0000313" key="6">
    <source>
        <dbReference type="Proteomes" id="UP001595692"/>
    </source>
</evidence>
<dbReference type="SUPFAM" id="SSF75516">
    <property type="entry name" value="Pheromone-binding domain of LuxR-like quorum-sensing transcription factors"/>
    <property type="match status" value="1"/>
</dbReference>
<sequence length="258" mass="29249">MFNFNTPRAKDDALRSRITQIRECSSAEALNHLLAELAADAAFDHYQLNLFLPSGLLQSNLSIFSHEPSDWLDYYWSNQLVVDDPLVKLSFRLSQPILWDEIGEYEKNLSANASAVMALRSEYGMAEGMTLPIHSGQGHHGMMHLSRREANGELLTTLELISPLLPYLFNKACDLLTPPHPRLSDRERECLFWVSEGKTSWEAARILGITERTVNFHLNSAIRKTGCKNRYQAIARNVAAGQLRPDMQRLNITRIVKA</sequence>
<dbReference type="Pfam" id="PF00196">
    <property type="entry name" value="GerE"/>
    <property type="match status" value="1"/>
</dbReference>
<dbReference type="PANTHER" id="PTHR44688">
    <property type="entry name" value="DNA-BINDING TRANSCRIPTIONAL ACTIVATOR DEVR_DOSR"/>
    <property type="match status" value="1"/>
</dbReference>
<dbReference type="Gene3D" id="1.10.10.10">
    <property type="entry name" value="Winged helix-like DNA-binding domain superfamily/Winged helix DNA-binding domain"/>
    <property type="match status" value="1"/>
</dbReference>
<dbReference type="Proteomes" id="UP001595692">
    <property type="component" value="Unassembled WGS sequence"/>
</dbReference>
<dbReference type="Gene3D" id="3.30.450.80">
    <property type="entry name" value="Transcription factor LuxR-like, autoinducer-binding domain"/>
    <property type="match status" value="1"/>
</dbReference>
<dbReference type="EMBL" id="JBHSAF010000005">
    <property type="protein sequence ID" value="MFC3913101.1"/>
    <property type="molecule type" value="Genomic_DNA"/>
</dbReference>
<evidence type="ECO:0000259" key="4">
    <source>
        <dbReference type="PROSITE" id="PS50043"/>
    </source>
</evidence>
<accession>A0ABV8CML6</accession>
<dbReference type="SMART" id="SM00421">
    <property type="entry name" value="HTH_LUXR"/>
    <property type="match status" value="1"/>
</dbReference>
<reference evidence="6" key="1">
    <citation type="journal article" date="2019" name="Int. J. Syst. Evol. Microbiol.">
        <title>The Global Catalogue of Microorganisms (GCM) 10K type strain sequencing project: providing services to taxonomists for standard genome sequencing and annotation.</title>
        <authorList>
            <consortium name="The Broad Institute Genomics Platform"/>
            <consortium name="The Broad Institute Genome Sequencing Center for Infectious Disease"/>
            <person name="Wu L."/>
            <person name="Ma J."/>
        </authorList>
    </citation>
    <scope>NUCLEOTIDE SEQUENCE [LARGE SCALE GENOMIC DNA]</scope>
    <source>
        <strain evidence="6">CCUG 54939</strain>
    </source>
</reference>